<comment type="caution">
    <text evidence="2">The sequence shown here is derived from an EMBL/GenBank/DDBJ whole genome shotgun (WGS) entry which is preliminary data.</text>
</comment>
<name>A0ABQ9FPK2_TEGGR</name>
<gene>
    <name evidence="2" type="ORF">KUTeg_004285</name>
</gene>
<keyword evidence="1" id="KW-1133">Transmembrane helix</keyword>
<keyword evidence="1" id="KW-0812">Transmembrane</keyword>
<evidence type="ECO:0000313" key="3">
    <source>
        <dbReference type="Proteomes" id="UP001217089"/>
    </source>
</evidence>
<accession>A0ABQ9FPK2</accession>
<evidence type="ECO:0000256" key="1">
    <source>
        <dbReference type="SAM" id="Phobius"/>
    </source>
</evidence>
<protein>
    <recommendedName>
        <fullName evidence="4">EGF-like domain-containing protein</fullName>
    </recommendedName>
</protein>
<proteinExistence type="predicted"/>
<keyword evidence="1" id="KW-0472">Membrane</keyword>
<evidence type="ECO:0000313" key="2">
    <source>
        <dbReference type="EMBL" id="KAJ8319194.1"/>
    </source>
</evidence>
<organism evidence="2 3">
    <name type="scientific">Tegillarca granosa</name>
    <name type="common">Malaysian cockle</name>
    <name type="synonym">Anadara granosa</name>
    <dbReference type="NCBI Taxonomy" id="220873"/>
    <lineage>
        <taxon>Eukaryota</taxon>
        <taxon>Metazoa</taxon>
        <taxon>Spiralia</taxon>
        <taxon>Lophotrochozoa</taxon>
        <taxon>Mollusca</taxon>
        <taxon>Bivalvia</taxon>
        <taxon>Autobranchia</taxon>
        <taxon>Pteriomorphia</taxon>
        <taxon>Arcoida</taxon>
        <taxon>Arcoidea</taxon>
        <taxon>Arcidae</taxon>
        <taxon>Tegillarca</taxon>
    </lineage>
</organism>
<dbReference type="EMBL" id="JARBDR010000214">
    <property type="protein sequence ID" value="KAJ8319194.1"/>
    <property type="molecule type" value="Genomic_DNA"/>
</dbReference>
<reference evidence="2 3" key="1">
    <citation type="submission" date="2022-12" db="EMBL/GenBank/DDBJ databases">
        <title>Chromosome-level genome of Tegillarca granosa.</title>
        <authorList>
            <person name="Kim J."/>
        </authorList>
    </citation>
    <scope>NUCLEOTIDE SEQUENCE [LARGE SCALE GENOMIC DNA]</scope>
    <source>
        <strain evidence="2">Teg-2019</strain>
        <tissue evidence="2">Adductor muscle</tissue>
    </source>
</reference>
<sequence length="293" mass="33169">MMIIIIIVDHRCLVTVEKRTGNTKLVDVDDCKKNGTEYLIKRKCICQGFSLSAFQCKRDFDEKLECENFRNKCLDHLDNAERNSCSCLKDSKMTCSKCKKGFSGRLCLDNIETFTCDTELNTIDGMPTCNKTKNPKEKCINYENGNKLVCSQETLVQKLPYCNKINFTNSPSVSSLLSENDEDCNSTQWYESPLVSFLSYGLVLLYAICFLKWGDHNAICRRVFAVLSPLLLVAVSVLTGILMQGATLNIFITISSCIHIVLAILLILCNIYSARHKLLNTCSRNKENNRETE</sequence>
<evidence type="ECO:0008006" key="4">
    <source>
        <dbReference type="Google" id="ProtNLM"/>
    </source>
</evidence>
<feature type="transmembrane region" description="Helical" evidence="1">
    <location>
        <begin position="194"/>
        <end position="211"/>
    </location>
</feature>
<dbReference type="Proteomes" id="UP001217089">
    <property type="component" value="Unassembled WGS sequence"/>
</dbReference>
<keyword evidence="3" id="KW-1185">Reference proteome</keyword>
<feature type="transmembrane region" description="Helical" evidence="1">
    <location>
        <begin position="248"/>
        <end position="269"/>
    </location>
</feature>
<feature type="transmembrane region" description="Helical" evidence="1">
    <location>
        <begin position="223"/>
        <end position="242"/>
    </location>
</feature>